<sequence length="275" mass="31323">MEGDWIPLKEDSSFEILQLLDDDEIPFEKIRNPKDEIEYFVTEKKDDDNNICKWTNGDTHPIIECNGIAEKEDNDNNICKWTNDYTHPIIECDGIAEKKDDDNNICKWTNDDTHPIIEYNGIASSNFSPLAVKSTIDPVTLYRMDVKEIGNIGCYYPVCSSDHDKVMTSYGFKSSGTNSSIPLNSEAMHKPKEKIETKADRPYEILVISTGEFNCCQVEEQCVPKGFSNHGNNESTKEEYSSWVSRSEQRNEAQSGSIVCEEAAEDNKTRDFLTR</sequence>
<evidence type="ECO:0000256" key="1">
    <source>
        <dbReference type="SAM" id="MobiDB-lite"/>
    </source>
</evidence>
<dbReference type="Proteomes" id="UP000499080">
    <property type="component" value="Unassembled WGS sequence"/>
</dbReference>
<comment type="caution">
    <text evidence="2">The sequence shown here is derived from an EMBL/GenBank/DDBJ whole genome shotgun (WGS) entry which is preliminary data.</text>
</comment>
<evidence type="ECO:0000313" key="3">
    <source>
        <dbReference type="Proteomes" id="UP000499080"/>
    </source>
</evidence>
<proteinExistence type="predicted"/>
<dbReference type="AlphaFoldDB" id="A0A4Y2DG68"/>
<name>A0A4Y2DG68_ARAVE</name>
<dbReference type="EMBL" id="BGPR01000349">
    <property type="protein sequence ID" value="GBM14844.1"/>
    <property type="molecule type" value="Genomic_DNA"/>
</dbReference>
<keyword evidence="3" id="KW-1185">Reference proteome</keyword>
<protein>
    <submittedName>
        <fullName evidence="2">Uncharacterized protein</fullName>
    </submittedName>
</protein>
<feature type="compositionally biased region" description="Polar residues" evidence="1">
    <location>
        <begin position="242"/>
        <end position="257"/>
    </location>
</feature>
<gene>
    <name evidence="2" type="ORF">AVEN_255898_1</name>
</gene>
<feature type="region of interest" description="Disordered" evidence="1">
    <location>
        <begin position="227"/>
        <end position="257"/>
    </location>
</feature>
<accession>A0A4Y2DG68</accession>
<organism evidence="2 3">
    <name type="scientific">Araneus ventricosus</name>
    <name type="common">Orbweaver spider</name>
    <name type="synonym">Epeira ventricosa</name>
    <dbReference type="NCBI Taxonomy" id="182803"/>
    <lineage>
        <taxon>Eukaryota</taxon>
        <taxon>Metazoa</taxon>
        <taxon>Ecdysozoa</taxon>
        <taxon>Arthropoda</taxon>
        <taxon>Chelicerata</taxon>
        <taxon>Arachnida</taxon>
        <taxon>Araneae</taxon>
        <taxon>Araneomorphae</taxon>
        <taxon>Entelegynae</taxon>
        <taxon>Araneoidea</taxon>
        <taxon>Araneidae</taxon>
        <taxon>Araneus</taxon>
    </lineage>
</organism>
<evidence type="ECO:0000313" key="2">
    <source>
        <dbReference type="EMBL" id="GBM14844.1"/>
    </source>
</evidence>
<reference evidence="2 3" key="1">
    <citation type="journal article" date="2019" name="Sci. Rep.">
        <title>Orb-weaving spider Araneus ventricosus genome elucidates the spidroin gene catalogue.</title>
        <authorList>
            <person name="Kono N."/>
            <person name="Nakamura H."/>
            <person name="Ohtoshi R."/>
            <person name="Moran D.A.P."/>
            <person name="Shinohara A."/>
            <person name="Yoshida Y."/>
            <person name="Fujiwara M."/>
            <person name="Mori M."/>
            <person name="Tomita M."/>
            <person name="Arakawa K."/>
        </authorList>
    </citation>
    <scope>NUCLEOTIDE SEQUENCE [LARGE SCALE GENOMIC DNA]</scope>
</reference>